<dbReference type="PANTHER" id="PTHR43140:SF1">
    <property type="entry name" value="TYPE I RESTRICTION ENZYME ECOKI SPECIFICITY SUBUNIT"/>
    <property type="match status" value="1"/>
</dbReference>
<dbReference type="RefSeq" id="WP_118131961.1">
    <property type="nucleotide sequence ID" value="NZ_LMAZ01000011.1"/>
</dbReference>
<sequence length="791" mass="89111">MTALLTDNLPLLAGAPNGIKKLRELILELAVRGKLVPQDPNDEPARELLKRITEEKARLVAEGKIKKAKPTNEDLTEISYEIPSTWAVASLGQVVEIVRGITFPASEKSKEPEPGRVACLRTANVQDEIEWDDLLYIRESFVSRHDQYVEPHDIVMSMANSRELVGKVALIGAELKQKTTFGGFLGVLRPVLIEPRFVMALLRTPHARGALIDSASQTTNIANVSLGKLRPLPFAIPPLTEQHRIVTKVDELMALCDRLEAQQADADSAHAQLVQALLNSLTQASDADDFAQSWQRLAEHFHTLFTTEPSIDALKQTLLQLAVMGKLVPQDPCDEPAGEYVSRIQIEKQRVLAQPKARKQKVLDTASRPEPPFEAPTGWSWQVVDDLLHVTGGVTLGRKLRDRKLVSLPYLRVANVQRGHLELAQIKEIEVPEDEVEKYQLQDGDLLITEGGDWDKVGRTAVWRSELPDCLHQNHVFRARSMIPDWEPRWAEMYLNSASAREYFAGSSKQTTNLASINMTQLRACAFPVPPLPEQHRIVAKVDQLMTLCDQLKARISQAQQLHSDLAAALIAESLNEKTPANEHNASPKEARALLGAEILYALDGEQHTGRVKLQKVISLTEHAAKLKEIQSNEHRFAAGPHDPALMRELADELEARHWFAERRRDNGKRYEYQPLSKAGEHRRIYEKLWSDEQRRCVDAILNLVRSWDTARCERVSTLYSAWNDLLIEGKPCSDDNILREVTQRWHDSKRQYTDAVWRSELQSMKQHTVLLPSGFGRRTTGGTLTLPGFE</sequence>
<reference evidence="6 7" key="1">
    <citation type="journal article" date="2018" name="Syst. Appl. Microbiol.">
        <title>Pseudomonas gallaeciensis sp. nov., isolated from crude-oil-contaminated intertidal sand samples after the Prestige oil spill.</title>
        <authorList>
            <person name="Mulet M."/>
            <person name="Sanchez D."/>
            <person name="Rodriguez A.C."/>
            <person name="Nogales B."/>
            <person name="Bosch R."/>
            <person name="Busquets A."/>
            <person name="Gomila M."/>
            <person name="Lalucat J."/>
            <person name="Garcia-Valdes E."/>
        </authorList>
    </citation>
    <scope>NUCLEOTIDE SEQUENCE [LARGE SCALE GENOMIC DNA]</scope>
    <source>
        <strain evidence="6 7">V113</strain>
    </source>
</reference>
<dbReference type="SUPFAM" id="SSF116734">
    <property type="entry name" value="DNA methylase specificity domain"/>
    <property type="match status" value="2"/>
</dbReference>
<gene>
    <name evidence="6" type="ORF">ASB58_18525</name>
</gene>
<evidence type="ECO:0000256" key="4">
    <source>
        <dbReference type="SAM" id="Coils"/>
    </source>
</evidence>
<dbReference type="GO" id="GO:0004519">
    <property type="term" value="F:endonuclease activity"/>
    <property type="evidence" value="ECO:0007669"/>
    <property type="project" value="UniProtKB-KW"/>
</dbReference>
<evidence type="ECO:0000259" key="5">
    <source>
        <dbReference type="Pfam" id="PF01420"/>
    </source>
</evidence>
<protein>
    <submittedName>
        <fullName evidence="6">Restriction endonuclease</fullName>
    </submittedName>
</protein>
<feature type="domain" description="Type I restriction modification DNA specificity" evidence="5">
    <location>
        <begin position="384"/>
        <end position="558"/>
    </location>
</feature>
<comment type="caution">
    <text evidence="6">The sequence shown here is derived from an EMBL/GenBank/DDBJ whole genome shotgun (WGS) entry which is preliminary data.</text>
</comment>
<keyword evidence="6" id="KW-0378">Hydrolase</keyword>
<dbReference type="AlphaFoldDB" id="A0A395QYH5"/>
<dbReference type="GO" id="GO:0003677">
    <property type="term" value="F:DNA binding"/>
    <property type="evidence" value="ECO:0007669"/>
    <property type="project" value="UniProtKB-KW"/>
</dbReference>
<dbReference type="InterPro" id="IPR051212">
    <property type="entry name" value="Type-I_RE_S_subunit"/>
</dbReference>
<feature type="domain" description="Type I restriction modification DNA specificity" evidence="5">
    <location>
        <begin position="83"/>
        <end position="263"/>
    </location>
</feature>
<dbReference type="Proteomes" id="UP000265411">
    <property type="component" value="Unassembled WGS sequence"/>
</dbReference>
<dbReference type="CDD" id="cd17252">
    <property type="entry name" value="RMtype1_S_EcoKI-TRD1-CR1_like"/>
    <property type="match status" value="1"/>
</dbReference>
<keyword evidence="6" id="KW-0540">Nuclease</keyword>
<comment type="similarity">
    <text evidence="1">Belongs to the type-I restriction system S methylase family.</text>
</comment>
<evidence type="ECO:0000256" key="2">
    <source>
        <dbReference type="ARBA" id="ARBA00022747"/>
    </source>
</evidence>
<keyword evidence="3" id="KW-0238">DNA-binding</keyword>
<dbReference type="CDD" id="cd17253">
    <property type="entry name" value="RMtype1_S_Eco933I-TRD2-CR2_like"/>
    <property type="match status" value="1"/>
</dbReference>
<evidence type="ECO:0000256" key="3">
    <source>
        <dbReference type="ARBA" id="ARBA00023125"/>
    </source>
</evidence>
<proteinExistence type="inferred from homology"/>
<evidence type="ECO:0000256" key="1">
    <source>
        <dbReference type="ARBA" id="ARBA00010923"/>
    </source>
</evidence>
<evidence type="ECO:0000313" key="7">
    <source>
        <dbReference type="Proteomes" id="UP000265411"/>
    </source>
</evidence>
<dbReference type="GO" id="GO:0009307">
    <property type="term" value="P:DNA restriction-modification system"/>
    <property type="evidence" value="ECO:0007669"/>
    <property type="project" value="UniProtKB-KW"/>
</dbReference>
<keyword evidence="4" id="KW-0175">Coiled coil</keyword>
<feature type="coiled-coil region" evidence="4">
    <location>
        <begin position="542"/>
        <end position="569"/>
    </location>
</feature>
<dbReference type="EMBL" id="LMAZ01000011">
    <property type="protein sequence ID" value="RGP52582.1"/>
    <property type="molecule type" value="Genomic_DNA"/>
</dbReference>
<keyword evidence="2" id="KW-0680">Restriction system</keyword>
<dbReference type="Gene3D" id="3.90.220.20">
    <property type="entry name" value="DNA methylase specificity domains"/>
    <property type="match status" value="2"/>
</dbReference>
<dbReference type="Pfam" id="PF01420">
    <property type="entry name" value="Methylase_S"/>
    <property type="match status" value="2"/>
</dbReference>
<dbReference type="InterPro" id="IPR000055">
    <property type="entry name" value="Restrct_endonuc_typeI_TRD"/>
</dbReference>
<name>A0A395QYH5_9PSED</name>
<keyword evidence="7" id="KW-1185">Reference proteome</keyword>
<organism evidence="6 7">
    <name type="scientific">Pseudomonas abyssi</name>
    <dbReference type="NCBI Taxonomy" id="170540"/>
    <lineage>
        <taxon>Bacteria</taxon>
        <taxon>Pseudomonadati</taxon>
        <taxon>Pseudomonadota</taxon>
        <taxon>Gammaproteobacteria</taxon>
        <taxon>Pseudomonadales</taxon>
        <taxon>Pseudomonadaceae</taxon>
        <taxon>Pseudomonas</taxon>
    </lineage>
</organism>
<keyword evidence="6" id="KW-0255">Endonuclease</keyword>
<dbReference type="InterPro" id="IPR044946">
    <property type="entry name" value="Restrct_endonuc_typeI_TRD_sf"/>
</dbReference>
<dbReference type="PANTHER" id="PTHR43140">
    <property type="entry name" value="TYPE-1 RESTRICTION ENZYME ECOKI SPECIFICITY PROTEIN"/>
    <property type="match status" value="1"/>
</dbReference>
<accession>A0A395QYH5</accession>
<dbReference type="OrthoDB" id="398435at2"/>
<evidence type="ECO:0000313" key="6">
    <source>
        <dbReference type="EMBL" id="RGP52582.1"/>
    </source>
</evidence>